<reference evidence="2" key="1">
    <citation type="submission" date="2019-11" db="UniProtKB">
        <authorList>
            <consortium name="WormBaseParasite"/>
        </authorList>
    </citation>
    <scope>IDENTIFICATION</scope>
</reference>
<accession>A0A5K3FD67</accession>
<dbReference type="InterPro" id="IPR036249">
    <property type="entry name" value="Thioredoxin-like_sf"/>
</dbReference>
<dbReference type="Gene3D" id="3.40.30.10">
    <property type="entry name" value="Glutaredoxin"/>
    <property type="match status" value="1"/>
</dbReference>
<dbReference type="PROSITE" id="PS51354">
    <property type="entry name" value="GLUTAREDOXIN_2"/>
    <property type="match status" value="1"/>
</dbReference>
<evidence type="ECO:0000256" key="1">
    <source>
        <dbReference type="ARBA" id="ARBA00007764"/>
    </source>
</evidence>
<name>A0A5K3FD67_MESCO</name>
<protein>
    <submittedName>
        <fullName evidence="2">Glutaredoxin domain-containing protein</fullName>
    </submittedName>
</protein>
<dbReference type="InterPro" id="IPR006993">
    <property type="entry name" value="Glut_rich_SH3-bd"/>
</dbReference>
<dbReference type="WBParaSite" id="MCU_007371-RA">
    <property type="protein sequence ID" value="MCU_007371-RA"/>
    <property type="gene ID" value="MCU_007371"/>
</dbReference>
<proteinExistence type="inferred from homology"/>
<sequence>MTLYLYISTVSGNNDIRVKQMRMQNILESKNVKFTPVDIAADDEAKNKMIAALKAANKAPPYLAPQLFYGDEYIGGYDEFDEANENLCLDSFLRL</sequence>
<dbReference type="Pfam" id="PF04908">
    <property type="entry name" value="SH3BGR"/>
    <property type="match status" value="1"/>
</dbReference>
<evidence type="ECO:0000313" key="2">
    <source>
        <dbReference type="WBParaSite" id="MCU_007371-RA"/>
    </source>
</evidence>
<dbReference type="PANTHER" id="PTHR12232:SF0">
    <property type="entry name" value="THIOREDOXIN DOMAIN-CONTAINING PROTEIN"/>
    <property type="match status" value="1"/>
</dbReference>
<dbReference type="SUPFAM" id="SSF52833">
    <property type="entry name" value="Thioredoxin-like"/>
    <property type="match status" value="1"/>
</dbReference>
<dbReference type="GO" id="GO:0005737">
    <property type="term" value="C:cytoplasm"/>
    <property type="evidence" value="ECO:0007669"/>
    <property type="project" value="TreeGrafter"/>
</dbReference>
<dbReference type="InterPro" id="IPR051033">
    <property type="entry name" value="SH3BGR"/>
</dbReference>
<dbReference type="PANTHER" id="PTHR12232">
    <property type="entry name" value="SH3 DOMAIN-BINDING GLUTAMIC ACID-RICH-LIKE PROTEIN"/>
    <property type="match status" value="1"/>
</dbReference>
<organism evidence="2">
    <name type="scientific">Mesocestoides corti</name>
    <name type="common">Flatworm</name>
    <dbReference type="NCBI Taxonomy" id="53468"/>
    <lineage>
        <taxon>Eukaryota</taxon>
        <taxon>Metazoa</taxon>
        <taxon>Spiralia</taxon>
        <taxon>Lophotrochozoa</taxon>
        <taxon>Platyhelminthes</taxon>
        <taxon>Cestoda</taxon>
        <taxon>Eucestoda</taxon>
        <taxon>Cyclophyllidea</taxon>
        <taxon>Mesocestoididae</taxon>
        <taxon>Mesocestoides</taxon>
    </lineage>
</organism>
<dbReference type="AlphaFoldDB" id="A0A5K3FD67"/>
<comment type="similarity">
    <text evidence="1">Belongs to the SH3BGR family.</text>
</comment>